<name>A0ABX5R8Z3_9PSED</name>
<sequence>MGYMYRQNIEFLLFDIFKLKQSKNDDNFYYDIESFI</sequence>
<accession>A0ABX5R8Z3</accession>
<reference evidence="1 2" key="1">
    <citation type="journal article" date="2018" name="Genome Biol. Evol.">
        <title>Partnering With a Pest: Genomes of Hemlock Woolly Adelgid Symbionts Reveal Atypical Nutritional Provisioning Patterns in Dual-Obligate Bacteria.</title>
        <authorList>
            <person name="Weglarz K.M."/>
            <person name="Havill N.P."/>
            <person name="Burke G.R."/>
            <person name="von Dohlen C.D."/>
        </authorList>
    </citation>
    <scope>NUCLEOTIDE SEQUENCE [LARGE SCALE GENOMIC DNA]</scope>
    <source>
        <strain evidence="1 2">HWA_ENA</strain>
    </source>
</reference>
<protein>
    <submittedName>
        <fullName evidence="1">Uncharacterized protein</fullName>
    </submittedName>
</protein>
<evidence type="ECO:0000313" key="1">
    <source>
        <dbReference type="EMBL" id="QAX82112.1"/>
    </source>
</evidence>
<evidence type="ECO:0000313" key="2">
    <source>
        <dbReference type="Proteomes" id="UP000288953"/>
    </source>
</evidence>
<dbReference type="EMBL" id="CP026512">
    <property type="protein sequence ID" value="QAX82112.1"/>
    <property type="molecule type" value="Genomic_DNA"/>
</dbReference>
<organism evidence="1 2">
    <name type="scientific">Candidatus Pseudomonas adelgestsugas</name>
    <dbReference type="NCBI Taxonomy" id="1302376"/>
    <lineage>
        <taxon>Bacteria</taxon>
        <taxon>Pseudomonadati</taxon>
        <taxon>Pseudomonadota</taxon>
        <taxon>Gammaproteobacteria</taxon>
        <taxon>Pseudomonadales</taxon>
        <taxon>Pseudomonadaceae</taxon>
        <taxon>Pseudomonas</taxon>
    </lineage>
</organism>
<keyword evidence="2" id="KW-1185">Reference proteome</keyword>
<proteinExistence type="predicted"/>
<gene>
    <name evidence="1" type="ORF">C3B55_00794</name>
</gene>
<dbReference type="Proteomes" id="UP000288953">
    <property type="component" value="Chromosome"/>
</dbReference>